<dbReference type="InterPro" id="IPR011009">
    <property type="entry name" value="Kinase-like_dom_sf"/>
</dbReference>
<dbReference type="AlphaFoldDB" id="A0AA40CAE9"/>
<comment type="catalytic activity">
    <reaction evidence="2">
        <text>L-threonyl-[protein] + ATP = O-phospho-L-threonyl-[protein] + ADP + H(+)</text>
        <dbReference type="Rhea" id="RHEA:46608"/>
        <dbReference type="Rhea" id="RHEA-COMP:11060"/>
        <dbReference type="Rhea" id="RHEA-COMP:11605"/>
        <dbReference type="ChEBI" id="CHEBI:15378"/>
        <dbReference type="ChEBI" id="CHEBI:30013"/>
        <dbReference type="ChEBI" id="CHEBI:30616"/>
        <dbReference type="ChEBI" id="CHEBI:61977"/>
        <dbReference type="ChEBI" id="CHEBI:456216"/>
        <dbReference type="EC" id="2.7.11.1"/>
    </reaction>
</comment>
<evidence type="ECO:0000256" key="4">
    <source>
        <dbReference type="SAM" id="MobiDB-lite"/>
    </source>
</evidence>
<dbReference type="Gene3D" id="1.10.510.10">
    <property type="entry name" value="Transferase(Phosphotransferase) domain 1"/>
    <property type="match status" value="1"/>
</dbReference>
<evidence type="ECO:0000256" key="2">
    <source>
        <dbReference type="ARBA" id="ARBA00047899"/>
    </source>
</evidence>
<protein>
    <recommendedName>
        <fullName evidence="1">non-specific serine/threonine protein kinase</fullName>
        <ecNumber evidence="1">2.7.11.1</ecNumber>
    </recommendedName>
</protein>
<dbReference type="GO" id="GO:0004674">
    <property type="term" value="F:protein serine/threonine kinase activity"/>
    <property type="evidence" value="ECO:0007669"/>
    <property type="project" value="UniProtKB-EC"/>
</dbReference>
<evidence type="ECO:0000313" key="7">
    <source>
        <dbReference type="Proteomes" id="UP001174934"/>
    </source>
</evidence>
<dbReference type="Proteomes" id="UP001174934">
    <property type="component" value="Unassembled WGS sequence"/>
</dbReference>
<dbReference type="PROSITE" id="PS00109">
    <property type="entry name" value="PROTEIN_KINASE_TYR"/>
    <property type="match status" value="1"/>
</dbReference>
<evidence type="ECO:0000256" key="1">
    <source>
        <dbReference type="ARBA" id="ARBA00012513"/>
    </source>
</evidence>
<sequence>MADQLRSKIIKDNPIGKGLDAFRALFISICEGANISGTLDALEQLGQEGKKDGTAWFCCASLTIILPAARLLRSNSGRALFSELSRLNTAITFDDFDLDRIKPLLKSAITGDPDDVWGQVYKAVTESTPPPRAIASSVQQTPWLYNTSGFANSSEYRKDVDRVLRDELGAIYVGLPRFHEAFFGRIAGLKIISEAVFKKCIEGSEPLFSNGWSGWPTDANQDDVLSWFTELNEKLATFAEGYKSTPTHRRRPLAQPNKPIQGSTAERKLDVGFVDNPKAGKDSRCHWSHILIPGELKSNPSADKASKAWLDLGRYAREVLAAQDTRRFVLGFTICGSLMRIWEFDRLGGIASEQFDINKDGLQFVSTVLGFLWMNEEELGFDPTIMTANDKRFIEIERDGSTERLIIDEVMQRARCIAGRATTCWKAHHEGHPQIPLVIKDSWQYPERDEEGELLREATGQGVVNVARYYYHETVQVRGTDDNIRRNVRGGLDITTATNYRPERSMPPPSMIASGASRRGRSSSRAAGKKRSSSQIGAPLPPNKRSCSASPTKASGDALSNRVHRRVILRDYGKPIYEASSRSALLAALEGCIEGHESLRKAAFLHRDISINNLMINEDDDNLSWPSFLIDLDLAVKEQRDGASGAKGKTGTRAFMAIGALLGEQHSFMHDLESFFWVLFWICIHYKGPDEGRAVPRFEKWNYVDTEELAGMKLGVVAKEAIFMKTITDNFTPYYEPLIPLLNRLRKIVFPKDKPWEQEDEKLYSRMREILRKDWKDLK</sequence>
<dbReference type="InterPro" id="IPR008266">
    <property type="entry name" value="Tyr_kinase_AS"/>
</dbReference>
<gene>
    <name evidence="6" type="ORF">B0T17DRAFT_491021</name>
</gene>
<keyword evidence="7" id="KW-1185">Reference proteome</keyword>
<accession>A0AA40CAE9</accession>
<dbReference type="Pfam" id="PF17667">
    <property type="entry name" value="Pkinase_fungal"/>
    <property type="match status" value="1"/>
</dbReference>
<feature type="compositionally biased region" description="Basic residues" evidence="4">
    <location>
        <begin position="518"/>
        <end position="532"/>
    </location>
</feature>
<dbReference type="EC" id="2.7.11.1" evidence="1"/>
<evidence type="ECO:0000256" key="3">
    <source>
        <dbReference type="ARBA" id="ARBA00048679"/>
    </source>
</evidence>
<feature type="domain" description="Fungal-type protein kinase" evidence="5">
    <location>
        <begin position="268"/>
        <end position="683"/>
    </location>
</feature>
<dbReference type="EMBL" id="JAULSR010000002">
    <property type="protein sequence ID" value="KAK0631042.1"/>
    <property type="molecule type" value="Genomic_DNA"/>
</dbReference>
<organism evidence="6 7">
    <name type="scientific">Bombardia bombarda</name>
    <dbReference type="NCBI Taxonomy" id="252184"/>
    <lineage>
        <taxon>Eukaryota</taxon>
        <taxon>Fungi</taxon>
        <taxon>Dikarya</taxon>
        <taxon>Ascomycota</taxon>
        <taxon>Pezizomycotina</taxon>
        <taxon>Sordariomycetes</taxon>
        <taxon>Sordariomycetidae</taxon>
        <taxon>Sordariales</taxon>
        <taxon>Lasiosphaeriaceae</taxon>
        <taxon>Bombardia</taxon>
    </lineage>
</organism>
<evidence type="ECO:0000313" key="6">
    <source>
        <dbReference type="EMBL" id="KAK0631042.1"/>
    </source>
</evidence>
<dbReference type="PANTHER" id="PTHR38248:SF2">
    <property type="entry name" value="FUNK1 11"/>
    <property type="match status" value="1"/>
</dbReference>
<name>A0AA40CAE9_9PEZI</name>
<dbReference type="PANTHER" id="PTHR38248">
    <property type="entry name" value="FUNK1 6"/>
    <property type="match status" value="1"/>
</dbReference>
<comment type="caution">
    <text evidence="6">The sequence shown here is derived from an EMBL/GenBank/DDBJ whole genome shotgun (WGS) entry which is preliminary data.</text>
</comment>
<feature type="region of interest" description="Disordered" evidence="4">
    <location>
        <begin position="495"/>
        <end position="560"/>
    </location>
</feature>
<dbReference type="InterPro" id="IPR040976">
    <property type="entry name" value="Pkinase_fungal"/>
</dbReference>
<evidence type="ECO:0000259" key="5">
    <source>
        <dbReference type="Pfam" id="PF17667"/>
    </source>
</evidence>
<dbReference type="SUPFAM" id="SSF56112">
    <property type="entry name" value="Protein kinase-like (PK-like)"/>
    <property type="match status" value="1"/>
</dbReference>
<proteinExistence type="predicted"/>
<reference evidence="6" key="1">
    <citation type="submission" date="2023-06" db="EMBL/GenBank/DDBJ databases">
        <title>Genome-scale phylogeny and comparative genomics of the fungal order Sordariales.</title>
        <authorList>
            <consortium name="Lawrence Berkeley National Laboratory"/>
            <person name="Hensen N."/>
            <person name="Bonometti L."/>
            <person name="Westerberg I."/>
            <person name="Brannstrom I.O."/>
            <person name="Guillou S."/>
            <person name="Cros-Aarteil S."/>
            <person name="Calhoun S."/>
            <person name="Haridas S."/>
            <person name="Kuo A."/>
            <person name="Mondo S."/>
            <person name="Pangilinan J."/>
            <person name="Riley R."/>
            <person name="LaButti K."/>
            <person name="Andreopoulos B."/>
            <person name="Lipzen A."/>
            <person name="Chen C."/>
            <person name="Yanf M."/>
            <person name="Daum C."/>
            <person name="Ng V."/>
            <person name="Clum A."/>
            <person name="Steindorff A."/>
            <person name="Ohm R."/>
            <person name="Martin F."/>
            <person name="Silar P."/>
            <person name="Natvig D."/>
            <person name="Lalanne C."/>
            <person name="Gautier V."/>
            <person name="Ament-velasquez S.L."/>
            <person name="Kruys A."/>
            <person name="Hutchinson M.I."/>
            <person name="Powell A.J."/>
            <person name="Barry K."/>
            <person name="Miller A.N."/>
            <person name="Grigoriev I.V."/>
            <person name="Debuchy R."/>
            <person name="Gladieux P."/>
            <person name="Thoren M.H."/>
            <person name="Johannesson H."/>
        </authorList>
    </citation>
    <scope>NUCLEOTIDE SEQUENCE</scope>
    <source>
        <strain evidence="6">SMH3391-2</strain>
    </source>
</reference>
<comment type="catalytic activity">
    <reaction evidence="3">
        <text>L-seryl-[protein] + ATP = O-phospho-L-seryl-[protein] + ADP + H(+)</text>
        <dbReference type="Rhea" id="RHEA:17989"/>
        <dbReference type="Rhea" id="RHEA-COMP:9863"/>
        <dbReference type="Rhea" id="RHEA-COMP:11604"/>
        <dbReference type="ChEBI" id="CHEBI:15378"/>
        <dbReference type="ChEBI" id="CHEBI:29999"/>
        <dbReference type="ChEBI" id="CHEBI:30616"/>
        <dbReference type="ChEBI" id="CHEBI:83421"/>
        <dbReference type="ChEBI" id="CHEBI:456216"/>
        <dbReference type="EC" id="2.7.11.1"/>
    </reaction>
</comment>